<organism evidence="2 3">
    <name type="scientific">Ensete ventricosum</name>
    <name type="common">Abyssinian banana</name>
    <name type="synonym">Musa ensete</name>
    <dbReference type="NCBI Taxonomy" id="4639"/>
    <lineage>
        <taxon>Eukaryota</taxon>
        <taxon>Viridiplantae</taxon>
        <taxon>Streptophyta</taxon>
        <taxon>Embryophyta</taxon>
        <taxon>Tracheophyta</taxon>
        <taxon>Spermatophyta</taxon>
        <taxon>Magnoliopsida</taxon>
        <taxon>Liliopsida</taxon>
        <taxon>Zingiberales</taxon>
        <taxon>Musaceae</taxon>
        <taxon>Ensete</taxon>
    </lineage>
</organism>
<evidence type="ECO:0000313" key="2">
    <source>
        <dbReference type="EMBL" id="RRT64120.1"/>
    </source>
</evidence>
<dbReference type="AlphaFoldDB" id="A0A426ZJH9"/>
<sequence length="78" mass="8761">MFNKINFGLRLPYTRGNDHLRPPGSWRWIPSPASPSTSPWRTPALPSPSLRPIPRPPRPSSTPYSGRFSAPSHFSKLP</sequence>
<dbReference type="EMBL" id="AMZH03006321">
    <property type="protein sequence ID" value="RRT64120.1"/>
    <property type="molecule type" value="Genomic_DNA"/>
</dbReference>
<dbReference type="Proteomes" id="UP000287651">
    <property type="component" value="Unassembled WGS sequence"/>
</dbReference>
<comment type="caution">
    <text evidence="2">The sequence shown here is derived from an EMBL/GenBank/DDBJ whole genome shotgun (WGS) entry which is preliminary data.</text>
</comment>
<protein>
    <submittedName>
        <fullName evidence="2">Uncharacterized protein</fullName>
    </submittedName>
</protein>
<reference evidence="2 3" key="1">
    <citation type="journal article" date="2014" name="Agronomy (Basel)">
        <title>A Draft Genome Sequence for Ensete ventricosum, the Drought-Tolerant Tree Against Hunger.</title>
        <authorList>
            <person name="Harrison J."/>
            <person name="Moore K.A."/>
            <person name="Paszkiewicz K."/>
            <person name="Jones T."/>
            <person name="Grant M."/>
            <person name="Ambacheew D."/>
            <person name="Muzemil S."/>
            <person name="Studholme D.J."/>
        </authorList>
    </citation>
    <scope>NUCLEOTIDE SEQUENCE [LARGE SCALE GENOMIC DNA]</scope>
</reference>
<name>A0A426ZJH9_ENSVE</name>
<accession>A0A426ZJH9</accession>
<gene>
    <name evidence="2" type="ORF">B296_00042133</name>
</gene>
<feature type="compositionally biased region" description="Pro residues" evidence="1">
    <location>
        <begin position="45"/>
        <end position="60"/>
    </location>
</feature>
<proteinExistence type="predicted"/>
<feature type="region of interest" description="Disordered" evidence="1">
    <location>
        <begin position="32"/>
        <end position="78"/>
    </location>
</feature>
<evidence type="ECO:0000313" key="3">
    <source>
        <dbReference type="Proteomes" id="UP000287651"/>
    </source>
</evidence>
<evidence type="ECO:0000256" key="1">
    <source>
        <dbReference type="SAM" id="MobiDB-lite"/>
    </source>
</evidence>